<dbReference type="AlphaFoldDB" id="A0AA48M5P0"/>
<gene>
    <name evidence="1" type="ORF">AMST5_03552</name>
</gene>
<protein>
    <submittedName>
        <fullName evidence="1">Uncharacterized protein</fullName>
    </submittedName>
</protein>
<dbReference type="EMBL" id="OY288114">
    <property type="protein sequence ID" value="CAJ0884756.1"/>
    <property type="molecule type" value="Genomic_DNA"/>
</dbReference>
<evidence type="ECO:0000313" key="1">
    <source>
        <dbReference type="EMBL" id="CAJ0884756.1"/>
    </source>
</evidence>
<reference evidence="1" key="1">
    <citation type="submission" date="2023-07" db="EMBL/GenBank/DDBJ databases">
        <authorList>
            <person name="Pelsma A.J. K."/>
        </authorList>
    </citation>
    <scope>NUCLEOTIDE SEQUENCE</scope>
</reference>
<sequence length="48" mass="5478">MYFSQCGNIAHSLVILRDSFNGKDKIYSSESFEAHYMLQCTSSVAELR</sequence>
<proteinExistence type="predicted"/>
<accession>A0AA48M5P0</accession>
<organism evidence="1">
    <name type="scientific">freshwater sediment metagenome</name>
    <dbReference type="NCBI Taxonomy" id="556182"/>
    <lineage>
        <taxon>unclassified sequences</taxon>
        <taxon>metagenomes</taxon>
        <taxon>ecological metagenomes</taxon>
    </lineage>
</organism>
<name>A0AA48M5P0_9ZZZZ</name>